<comment type="subcellular location">
    <subcellularLocation>
        <location evidence="2">Nucleus</location>
    </subcellularLocation>
</comment>
<dbReference type="Pfam" id="PF02182">
    <property type="entry name" value="SAD_SRA"/>
    <property type="match status" value="1"/>
</dbReference>
<dbReference type="InterPro" id="IPR003105">
    <property type="entry name" value="SRA_YDG"/>
</dbReference>
<keyword evidence="1 2" id="KW-0539">Nucleus</keyword>
<dbReference type="AlphaFoldDB" id="A0A8H6YNI4"/>
<dbReference type="Proteomes" id="UP000623467">
    <property type="component" value="Unassembled WGS sequence"/>
</dbReference>
<evidence type="ECO:0000313" key="5">
    <source>
        <dbReference type="Proteomes" id="UP000623467"/>
    </source>
</evidence>
<evidence type="ECO:0000256" key="1">
    <source>
        <dbReference type="ARBA" id="ARBA00023242"/>
    </source>
</evidence>
<dbReference type="OrthoDB" id="2270193at2759"/>
<feature type="domain" description="YDG" evidence="3">
    <location>
        <begin position="36"/>
        <end position="181"/>
    </location>
</feature>
<keyword evidence="5" id="KW-1185">Reference proteome</keyword>
<dbReference type="GO" id="GO:0016567">
    <property type="term" value="P:protein ubiquitination"/>
    <property type="evidence" value="ECO:0007669"/>
    <property type="project" value="TreeGrafter"/>
</dbReference>
<organism evidence="4 5">
    <name type="scientific">Mycena sanguinolenta</name>
    <dbReference type="NCBI Taxonomy" id="230812"/>
    <lineage>
        <taxon>Eukaryota</taxon>
        <taxon>Fungi</taxon>
        <taxon>Dikarya</taxon>
        <taxon>Basidiomycota</taxon>
        <taxon>Agaricomycotina</taxon>
        <taxon>Agaricomycetes</taxon>
        <taxon>Agaricomycetidae</taxon>
        <taxon>Agaricales</taxon>
        <taxon>Marasmiineae</taxon>
        <taxon>Mycenaceae</taxon>
        <taxon>Mycena</taxon>
    </lineage>
</organism>
<evidence type="ECO:0000259" key="3">
    <source>
        <dbReference type="PROSITE" id="PS51015"/>
    </source>
</evidence>
<dbReference type="Gene3D" id="2.30.280.10">
    <property type="entry name" value="SRA-YDG"/>
    <property type="match status" value="1"/>
</dbReference>
<name>A0A8H6YNI4_9AGAR</name>
<dbReference type="InterPro" id="IPR045134">
    <property type="entry name" value="UHRF1/2-like"/>
</dbReference>
<dbReference type="PANTHER" id="PTHR14140:SF27">
    <property type="entry name" value="OS04G0289800 PROTEIN"/>
    <property type="match status" value="1"/>
</dbReference>
<dbReference type="EMBL" id="JACAZH010000008">
    <property type="protein sequence ID" value="KAF7361115.1"/>
    <property type="molecule type" value="Genomic_DNA"/>
</dbReference>
<dbReference type="InterPro" id="IPR036987">
    <property type="entry name" value="SRA-YDG_sf"/>
</dbReference>
<dbReference type="GO" id="GO:0044027">
    <property type="term" value="P:negative regulation of gene expression via chromosomal CpG island methylation"/>
    <property type="evidence" value="ECO:0007669"/>
    <property type="project" value="TreeGrafter"/>
</dbReference>
<evidence type="ECO:0000256" key="2">
    <source>
        <dbReference type="PROSITE-ProRule" id="PRU00358"/>
    </source>
</evidence>
<dbReference type="SUPFAM" id="SSF88697">
    <property type="entry name" value="PUA domain-like"/>
    <property type="match status" value="1"/>
</dbReference>
<comment type="caution">
    <text evidence="4">The sequence shown here is derived from an EMBL/GenBank/DDBJ whole genome shotgun (WGS) entry which is preliminary data.</text>
</comment>
<protein>
    <recommendedName>
        <fullName evidence="3">YDG domain-containing protein</fullName>
    </recommendedName>
</protein>
<gene>
    <name evidence="4" type="ORF">MSAN_01143200</name>
</gene>
<evidence type="ECO:0000313" key="4">
    <source>
        <dbReference type="EMBL" id="KAF7361115.1"/>
    </source>
</evidence>
<dbReference type="GO" id="GO:0005634">
    <property type="term" value="C:nucleus"/>
    <property type="evidence" value="ECO:0007669"/>
    <property type="project" value="UniProtKB-SubCell"/>
</dbReference>
<dbReference type="PANTHER" id="PTHR14140">
    <property type="entry name" value="E3 UBIQUITIN-PROTEIN LIGASE UHRF-RELATED"/>
    <property type="match status" value="1"/>
</dbReference>
<sequence length="197" mass="22098">MGFEEFRRRFAQDETLYPRRILAEADSNISIDARYGPPKSCSVGKWWETRQQCSDDGVHKPMMAGISGCKGGAFSIVVSGGYEDGKDNGETFIYIGTGRKWNSSFGGHGPQVEDQSMEHSHNKALKSQETGRYVRVVRGPNPASPWAPLYGYRYDGLYTITEAWEDKGISGHTVCKFRFVRNPGQPPLTHRSLKQTK</sequence>
<dbReference type="GO" id="GO:0061630">
    <property type="term" value="F:ubiquitin protein ligase activity"/>
    <property type="evidence" value="ECO:0007669"/>
    <property type="project" value="TreeGrafter"/>
</dbReference>
<accession>A0A8H6YNI4</accession>
<dbReference type="InterPro" id="IPR015947">
    <property type="entry name" value="PUA-like_sf"/>
</dbReference>
<reference evidence="4" key="1">
    <citation type="submission" date="2020-05" db="EMBL/GenBank/DDBJ databases">
        <title>Mycena genomes resolve the evolution of fungal bioluminescence.</title>
        <authorList>
            <person name="Tsai I.J."/>
        </authorList>
    </citation>
    <scope>NUCLEOTIDE SEQUENCE</scope>
    <source>
        <strain evidence="4">160909Yilan</strain>
    </source>
</reference>
<dbReference type="PROSITE" id="PS51015">
    <property type="entry name" value="YDG"/>
    <property type="match status" value="1"/>
</dbReference>
<dbReference type="SMART" id="SM00466">
    <property type="entry name" value="SRA"/>
    <property type="match status" value="1"/>
</dbReference>
<proteinExistence type="predicted"/>